<dbReference type="PANTHER" id="PTHR39613">
    <property type="entry name" value="ANCHORED CELL WALL PROTEIN, PUTATIVE (AFU_ORTHOLOGUE AFUA_4G08960)-RELATED"/>
    <property type="match status" value="1"/>
</dbReference>
<accession>A0AAD9M7P7</accession>
<dbReference type="Pfam" id="PF09792">
    <property type="entry name" value="But2"/>
    <property type="match status" value="1"/>
</dbReference>
<keyword evidence="2" id="KW-0732">Signal</keyword>
<feature type="chain" id="PRO_5042265434" description="Ubiquitin 3 binding protein But2 C-terminal domain-containing protein" evidence="2">
    <location>
        <begin position="19"/>
        <end position="202"/>
    </location>
</feature>
<dbReference type="Proteomes" id="UP001232148">
    <property type="component" value="Unassembled WGS sequence"/>
</dbReference>
<evidence type="ECO:0000313" key="5">
    <source>
        <dbReference type="Proteomes" id="UP001232148"/>
    </source>
</evidence>
<protein>
    <recommendedName>
        <fullName evidence="3">Ubiquitin 3 binding protein But2 C-terminal domain-containing protein</fullName>
    </recommendedName>
</protein>
<sequence length="202" mass="20840">MKFSTVAGVLAFAVSAAAAPGKDSKCCPTNTAQPDGSLGKSYVDTSLLLEISKSQPNRAYKASKKAKVTPGDSCTIFNLDLPVAATQGKVCNLVFDFPAKGKFDFKGKGTFTFTGYAIGAGAVEGQTTYNNPPAAGPSPPSPPPTMTPGHSYIINSAPCGIPPEAGEKVTVSGALCSPDTFFTFEQTIEPCPLGFFVVLTDA</sequence>
<dbReference type="AlphaFoldDB" id="A0AAD9M7P7"/>
<feature type="domain" description="Ubiquitin 3 binding protein But2 C-terminal" evidence="3">
    <location>
        <begin position="47"/>
        <end position="190"/>
    </location>
</feature>
<reference evidence="4" key="1">
    <citation type="submission" date="2021-06" db="EMBL/GenBank/DDBJ databases">
        <title>Comparative genomics, transcriptomics and evolutionary studies reveal genomic signatures of adaptation to plant cell wall in hemibiotrophic fungi.</title>
        <authorList>
            <consortium name="DOE Joint Genome Institute"/>
            <person name="Baroncelli R."/>
            <person name="Diaz J.F."/>
            <person name="Benocci T."/>
            <person name="Peng M."/>
            <person name="Battaglia E."/>
            <person name="Haridas S."/>
            <person name="Andreopoulos W."/>
            <person name="Labutti K."/>
            <person name="Pangilinan J."/>
            <person name="Floch G.L."/>
            <person name="Makela M.R."/>
            <person name="Henrissat B."/>
            <person name="Grigoriev I.V."/>
            <person name="Crouch J.A."/>
            <person name="De Vries R.P."/>
            <person name="Sukno S.A."/>
            <person name="Thon M.R."/>
        </authorList>
    </citation>
    <scope>NUCLEOTIDE SEQUENCE</scope>
    <source>
        <strain evidence="4">MAFF235873</strain>
    </source>
</reference>
<keyword evidence="5" id="KW-1185">Reference proteome</keyword>
<organism evidence="4 5">
    <name type="scientific">Colletotrichum zoysiae</name>
    <dbReference type="NCBI Taxonomy" id="1216348"/>
    <lineage>
        <taxon>Eukaryota</taxon>
        <taxon>Fungi</taxon>
        <taxon>Dikarya</taxon>
        <taxon>Ascomycota</taxon>
        <taxon>Pezizomycotina</taxon>
        <taxon>Sordariomycetes</taxon>
        <taxon>Hypocreomycetidae</taxon>
        <taxon>Glomerellales</taxon>
        <taxon>Glomerellaceae</taxon>
        <taxon>Colletotrichum</taxon>
        <taxon>Colletotrichum graminicola species complex</taxon>
    </lineage>
</organism>
<evidence type="ECO:0000313" key="4">
    <source>
        <dbReference type="EMBL" id="KAK2035112.1"/>
    </source>
</evidence>
<proteinExistence type="predicted"/>
<name>A0AAD9M7P7_9PEZI</name>
<gene>
    <name evidence="4" type="ORF">LX32DRAFT_723964</name>
</gene>
<dbReference type="PANTHER" id="PTHR39613:SF1">
    <property type="entry name" value="ANCHORED CELL WALL PROTEIN, PUTATIVE (AFU_ORTHOLOGUE AFUA_4G08960)-RELATED"/>
    <property type="match status" value="1"/>
</dbReference>
<evidence type="ECO:0000259" key="3">
    <source>
        <dbReference type="Pfam" id="PF09792"/>
    </source>
</evidence>
<dbReference type="EMBL" id="MU842810">
    <property type="protein sequence ID" value="KAK2035112.1"/>
    <property type="molecule type" value="Genomic_DNA"/>
</dbReference>
<feature type="compositionally biased region" description="Pro residues" evidence="1">
    <location>
        <begin position="134"/>
        <end position="146"/>
    </location>
</feature>
<evidence type="ECO:0000256" key="1">
    <source>
        <dbReference type="SAM" id="MobiDB-lite"/>
    </source>
</evidence>
<feature type="region of interest" description="Disordered" evidence="1">
    <location>
        <begin position="128"/>
        <end position="149"/>
    </location>
</feature>
<evidence type="ECO:0000256" key="2">
    <source>
        <dbReference type="SAM" id="SignalP"/>
    </source>
</evidence>
<feature type="signal peptide" evidence="2">
    <location>
        <begin position="1"/>
        <end position="18"/>
    </location>
</feature>
<dbReference type="InterPro" id="IPR018620">
    <property type="entry name" value="Ubiquitin3-bd_protein_But2_C"/>
</dbReference>
<comment type="caution">
    <text evidence="4">The sequence shown here is derived from an EMBL/GenBank/DDBJ whole genome shotgun (WGS) entry which is preliminary data.</text>
</comment>